<evidence type="ECO:0000313" key="2">
    <source>
        <dbReference type="Proteomes" id="UP000195072"/>
    </source>
</evidence>
<dbReference type="Proteomes" id="UP000195072">
    <property type="component" value="Unassembled WGS sequence"/>
</dbReference>
<proteinExistence type="predicted"/>
<dbReference type="AlphaFoldDB" id="A0A252EJM0"/>
<protein>
    <submittedName>
        <fullName evidence="1">Uncharacterized protein</fullName>
    </submittedName>
</protein>
<dbReference type="EMBL" id="JOOZ01000033">
    <property type="protein sequence ID" value="OUL66414.1"/>
    <property type="molecule type" value="Genomic_DNA"/>
</dbReference>
<comment type="caution">
    <text evidence="1">The sequence shown here is derived from an EMBL/GenBank/DDBJ whole genome shotgun (WGS) entry which is preliminary data.</text>
</comment>
<gene>
    <name evidence="1" type="ORF">HK16_10230</name>
</gene>
<organism evidence="1 2">
    <name type="scientific">Acetobacter senegalensis</name>
    <dbReference type="NCBI Taxonomy" id="446692"/>
    <lineage>
        <taxon>Bacteria</taxon>
        <taxon>Pseudomonadati</taxon>
        <taxon>Pseudomonadota</taxon>
        <taxon>Alphaproteobacteria</taxon>
        <taxon>Acetobacterales</taxon>
        <taxon>Acetobacteraceae</taxon>
        <taxon>Acetobacter</taxon>
    </lineage>
</organism>
<name>A0A252EJM0_9PROT</name>
<evidence type="ECO:0000313" key="1">
    <source>
        <dbReference type="EMBL" id="OUL66414.1"/>
    </source>
</evidence>
<sequence length="371" mass="40592">MQVGFRLIRRVHVDDGADIRHIQPTGGNVRCHQNRGAARRKAGDSGRALRLRKITMQRGSPHTEFLERAGQLIGFGFGFDKDQSATFAVAVEKRLEERQTLSGLYEIGPLPDWPPFFCRGVNLDFHRFAQKFLQDGGQGFGQGGGNQHGLAHLWQSLHHGSTFFKKFGGEQAVSLIQHHMRAGGQINLARVGKIQQAAGGGNQHTGAIMQQVFRLRGTVHPAIQGNNTGCSGFLAVVSGVQPQTDAEHARRLQRQLSRGHQHQRILRPPCLEQLLQYGQRIGCGFTRAGRGYGQNIAPGECRRNGLLLNGGRSGHACLRGVCAQGRQKAHCLEAVGHAEFIRLDPVEKHALHGVVQVWLLCKQAGTGPDSA</sequence>
<reference evidence="1 2" key="1">
    <citation type="submission" date="2014-06" db="EMBL/GenBank/DDBJ databases">
        <authorList>
            <person name="Ju J."/>
            <person name="Zhang J."/>
        </authorList>
    </citation>
    <scope>NUCLEOTIDE SEQUENCE [LARGE SCALE GENOMIC DNA]</scope>
    <source>
        <strain evidence="1">DmL_050</strain>
    </source>
</reference>
<dbReference type="AntiFam" id="ANF00149">
    <property type="entry name" value="Shadow ORF (opposite cshA)"/>
</dbReference>
<accession>A0A252EJM0</accession>